<feature type="transmembrane region" description="Helical" evidence="11">
    <location>
        <begin position="124"/>
        <end position="146"/>
    </location>
</feature>
<accession>A0A0C1S0V5</accession>
<dbReference type="Gene3D" id="1.10.3720.10">
    <property type="entry name" value="MetI-like"/>
    <property type="match status" value="1"/>
</dbReference>
<proteinExistence type="inferred from homology"/>
<dbReference type="InterPro" id="IPR051789">
    <property type="entry name" value="Bact_Polyamine_Transport"/>
</dbReference>
<evidence type="ECO:0000256" key="11">
    <source>
        <dbReference type="RuleBase" id="RU363032"/>
    </source>
</evidence>
<evidence type="ECO:0000256" key="7">
    <source>
        <dbReference type="ARBA" id="ARBA00022989"/>
    </source>
</evidence>
<dbReference type="GO" id="GO:0055085">
    <property type="term" value="P:transmembrane transport"/>
    <property type="evidence" value="ECO:0007669"/>
    <property type="project" value="InterPro"/>
</dbReference>
<dbReference type="Pfam" id="PF00528">
    <property type="entry name" value="BPD_transp_1"/>
    <property type="match status" value="1"/>
</dbReference>
<feature type="transmembrane region" description="Helical" evidence="11">
    <location>
        <begin position="9"/>
        <end position="27"/>
    </location>
</feature>
<keyword evidence="7 11" id="KW-1133">Transmembrane helix</keyword>
<feature type="transmembrane region" description="Helical" evidence="11">
    <location>
        <begin position="94"/>
        <end position="118"/>
    </location>
</feature>
<gene>
    <name evidence="13" type="ORF">P689_119163</name>
</gene>
<dbReference type="PANTHER" id="PTHR43848:SF5">
    <property type="entry name" value="SPERMIDINE_PUTRESCINE TRANSPORT SYSTEM PERMEASE PROTEIN POTC"/>
    <property type="match status" value="1"/>
</dbReference>
<dbReference type="OrthoDB" id="9782004at2"/>
<feature type="domain" description="ABC transmembrane type-1" evidence="12">
    <location>
        <begin position="60"/>
        <end position="248"/>
    </location>
</feature>
<dbReference type="RefSeq" id="WP_039719549.1">
    <property type="nucleotide sequence ID" value="NZ_AWXV01000002.1"/>
</dbReference>
<evidence type="ECO:0000256" key="6">
    <source>
        <dbReference type="ARBA" id="ARBA00022692"/>
    </source>
</evidence>
<comment type="subcellular location">
    <subcellularLocation>
        <location evidence="1">Cell inner membrane</location>
        <topology evidence="1">Multi-pass membrane protein</topology>
    </subcellularLocation>
    <subcellularLocation>
        <location evidence="11">Cell membrane</location>
        <topology evidence="11">Multi-pass membrane protein</topology>
    </subcellularLocation>
</comment>
<dbReference type="PANTHER" id="PTHR43848">
    <property type="entry name" value="PUTRESCINE TRANSPORT SYSTEM PERMEASE PROTEIN POTI"/>
    <property type="match status" value="1"/>
</dbReference>
<dbReference type="InterPro" id="IPR035906">
    <property type="entry name" value="MetI-like_sf"/>
</dbReference>
<dbReference type="CDD" id="cd06261">
    <property type="entry name" value="TM_PBP2"/>
    <property type="match status" value="1"/>
</dbReference>
<keyword evidence="6 11" id="KW-0812">Transmembrane</keyword>
<dbReference type="HOGENOM" id="CLU_016047_3_0_6"/>
<keyword evidence="8 11" id="KW-0472">Membrane</keyword>
<keyword evidence="3 11" id="KW-0813">Transport</keyword>
<comment type="function">
    <text evidence="9">Required for the activity of the bacterial periplasmic transport system of putrescine and spermidine.</text>
</comment>
<evidence type="ECO:0000256" key="9">
    <source>
        <dbReference type="ARBA" id="ARBA00037216"/>
    </source>
</evidence>
<dbReference type="SUPFAM" id="SSF161098">
    <property type="entry name" value="MetI-like"/>
    <property type="match status" value="1"/>
</dbReference>
<dbReference type="GO" id="GO:0005886">
    <property type="term" value="C:plasma membrane"/>
    <property type="evidence" value="ECO:0007669"/>
    <property type="project" value="UniProtKB-SubCell"/>
</dbReference>
<evidence type="ECO:0000313" key="14">
    <source>
        <dbReference type="Proteomes" id="UP000054529"/>
    </source>
</evidence>
<evidence type="ECO:0000259" key="12">
    <source>
        <dbReference type="PROSITE" id="PS50928"/>
    </source>
</evidence>
<evidence type="ECO:0000256" key="10">
    <source>
        <dbReference type="ARBA" id="ARBA00039580"/>
    </source>
</evidence>
<comment type="caution">
    <text evidence="13">The sequence shown here is derived from an EMBL/GenBank/DDBJ whole genome shotgun (WGS) entry which is preliminary data.</text>
</comment>
<evidence type="ECO:0000256" key="4">
    <source>
        <dbReference type="ARBA" id="ARBA00022475"/>
    </source>
</evidence>
<evidence type="ECO:0000256" key="8">
    <source>
        <dbReference type="ARBA" id="ARBA00023136"/>
    </source>
</evidence>
<dbReference type="AlphaFoldDB" id="A0A0C1S0V5"/>
<feature type="transmembrane region" description="Helical" evidence="11">
    <location>
        <begin position="61"/>
        <end position="82"/>
    </location>
</feature>
<dbReference type="InterPro" id="IPR000515">
    <property type="entry name" value="MetI-like"/>
</dbReference>
<reference evidence="13 14" key="1">
    <citation type="journal article" date="2014" name="G3 (Bethesda)">
        <title>Genome sequence of Candidatus Riesia pediculischaeffi, endosymbiont of chimpanzee lice, and genomic comparison of recently acquired endosymbionts from human and chimpanzee lice.</title>
        <authorList>
            <person name="Boyd B.M."/>
            <person name="Allen J.M."/>
            <person name="de Crecy-Lagard V."/>
            <person name="Reed D.L."/>
        </authorList>
    </citation>
    <scope>NUCLEOTIDE SEQUENCE [LARGE SCALE GENOMIC DNA]</scope>
    <source>
        <strain evidence="13 14">PTSU</strain>
    </source>
</reference>
<evidence type="ECO:0000256" key="3">
    <source>
        <dbReference type="ARBA" id="ARBA00022448"/>
    </source>
</evidence>
<keyword evidence="5" id="KW-0997">Cell inner membrane</keyword>
<protein>
    <recommendedName>
        <fullName evidence="10">Spermidine/putrescine transport system permease protein PotC</fullName>
    </recommendedName>
</protein>
<evidence type="ECO:0000313" key="13">
    <source>
        <dbReference type="EMBL" id="KIE64192.1"/>
    </source>
</evidence>
<feature type="transmembrane region" description="Helical" evidence="11">
    <location>
        <begin position="176"/>
        <end position="197"/>
    </location>
</feature>
<organism evidence="13 14">
    <name type="scientific">Candidatus Riesia pediculischaeffi PTSU</name>
    <dbReference type="NCBI Taxonomy" id="1401651"/>
    <lineage>
        <taxon>Bacteria</taxon>
        <taxon>Pseudomonadati</taxon>
        <taxon>Pseudomonadota</taxon>
        <taxon>Gammaproteobacteria</taxon>
        <taxon>Enterobacterales</taxon>
        <taxon>Enterobacteriaceae</taxon>
        <taxon>Candidatus Riesia</taxon>
    </lineage>
</organism>
<dbReference type="PATRIC" id="fig|1401651.3.peg.189"/>
<feature type="transmembrane region" description="Helical" evidence="11">
    <location>
        <begin position="233"/>
        <end position="252"/>
    </location>
</feature>
<keyword evidence="4" id="KW-1003">Cell membrane</keyword>
<dbReference type="Proteomes" id="UP000054529">
    <property type="component" value="Unassembled WGS sequence"/>
</dbReference>
<evidence type="ECO:0000256" key="5">
    <source>
        <dbReference type="ARBA" id="ARBA00022519"/>
    </source>
</evidence>
<comment type="similarity">
    <text evidence="2">Belongs to the binding-protein-dependent transport system permease family. CysTW subfamily.</text>
</comment>
<sequence>MIIRLLRNFFVIFVYSYLYIPIIILIINSYNFSQFKNCTKDADLSKYKMLWQNDSLIQSTFNSMTISLLSASVTTAIGLLISISLLRYRFKGKLFIYCMLFTIAVSPDIVIAISFLLLFKFFRISLGFFSLLLSHITFCLPFSVIITYSKIKKIDVCLLEAAEDLGASEFIILRNIIIPLSIPTIISSWFLTFIISIDDVTISSFVTGPRYEILPLKIYSMVKVGISSEINELSFLLLIFFISCFFLVRTMWKMIKKLIIQENVE</sequence>
<name>A0A0C1S0V5_9ENTR</name>
<evidence type="ECO:0000256" key="1">
    <source>
        <dbReference type="ARBA" id="ARBA00004429"/>
    </source>
</evidence>
<dbReference type="PROSITE" id="PS50928">
    <property type="entry name" value="ABC_TM1"/>
    <property type="match status" value="1"/>
</dbReference>
<dbReference type="EMBL" id="AWXV01000002">
    <property type="protein sequence ID" value="KIE64192.1"/>
    <property type="molecule type" value="Genomic_DNA"/>
</dbReference>
<evidence type="ECO:0000256" key="2">
    <source>
        <dbReference type="ARBA" id="ARBA00007069"/>
    </source>
</evidence>